<accession>A0A8H5H0G4</accession>
<feature type="domain" description="Inositol polyphosphate-related phosphatase" evidence="2">
    <location>
        <begin position="953"/>
        <end position="1325"/>
    </location>
</feature>
<keyword evidence="4" id="KW-1185">Reference proteome</keyword>
<dbReference type="SUPFAM" id="SSF50978">
    <property type="entry name" value="WD40 repeat-like"/>
    <property type="match status" value="1"/>
</dbReference>
<dbReference type="PANTHER" id="PTHR11200">
    <property type="entry name" value="INOSITOL 5-PHOSPHATASE"/>
    <property type="match status" value="1"/>
</dbReference>
<dbReference type="EMBL" id="JAACJM010000002">
    <property type="protein sequence ID" value="KAF5374335.1"/>
    <property type="molecule type" value="Genomic_DNA"/>
</dbReference>
<dbReference type="SMART" id="SM00320">
    <property type="entry name" value="WD40"/>
    <property type="match status" value="2"/>
</dbReference>
<reference evidence="3 4" key="1">
    <citation type="journal article" date="2020" name="ISME J.">
        <title>Uncovering the hidden diversity of litter-decomposition mechanisms in mushroom-forming fungi.</title>
        <authorList>
            <person name="Floudas D."/>
            <person name="Bentzer J."/>
            <person name="Ahren D."/>
            <person name="Johansson T."/>
            <person name="Persson P."/>
            <person name="Tunlid A."/>
        </authorList>
    </citation>
    <scope>NUCLEOTIDE SEQUENCE [LARGE SCALE GENOMIC DNA]</scope>
    <source>
        <strain evidence="3 4">CBS 291.85</strain>
    </source>
</reference>
<feature type="compositionally biased region" description="Polar residues" evidence="1">
    <location>
        <begin position="212"/>
        <end position="227"/>
    </location>
</feature>
<organism evidence="3 4">
    <name type="scientific">Tetrapyrgos nigripes</name>
    <dbReference type="NCBI Taxonomy" id="182062"/>
    <lineage>
        <taxon>Eukaryota</taxon>
        <taxon>Fungi</taxon>
        <taxon>Dikarya</taxon>
        <taxon>Basidiomycota</taxon>
        <taxon>Agaricomycotina</taxon>
        <taxon>Agaricomycetes</taxon>
        <taxon>Agaricomycetidae</taxon>
        <taxon>Agaricales</taxon>
        <taxon>Marasmiineae</taxon>
        <taxon>Marasmiaceae</taxon>
        <taxon>Tetrapyrgos</taxon>
    </lineage>
</organism>
<dbReference type="InterPro" id="IPR036691">
    <property type="entry name" value="Endo/exonu/phosph_ase_sf"/>
</dbReference>
<dbReference type="SMART" id="SM00128">
    <property type="entry name" value="IPPc"/>
    <property type="match status" value="1"/>
</dbReference>
<comment type="caution">
    <text evidence="3">The sequence shown here is derived from an EMBL/GenBank/DDBJ whole genome shotgun (WGS) entry which is preliminary data.</text>
</comment>
<evidence type="ECO:0000256" key="1">
    <source>
        <dbReference type="SAM" id="MobiDB-lite"/>
    </source>
</evidence>
<sequence length="1361" mass="147228">MDQNDIESTHIDAVKNLRSRFEQLAHHDSSPPSASPIASHRLSTMSTLSTLSTMSALSSTSSLQVPSPTTPTRVRTLSKGSDDNPPSSATNSRHLRTASSSSDIKVSARRPPPPPPPHAQSSSRSPSPSPSQTSPRGSPLLRPVSSTSSLRQFSSRPSIVPLVTANNDSDETIDPETPTPSVAALRNKFLITSPSLSSPALMPTIGKLNMNGFHSHSDTTLQTYSHQSPPTVNKPPPPVPSRPIKPAVMPAEGAPPLIPELVSSPEEVHSHTQSFHSSSFSSIDPSDPFGDSSSGSEESSGFSNFKPPALPARRGTNTSSHRPSLSSSSSRTSSESDGVSSNPTYILSPASKFPIPPPRPPPRHSEASILSPVTPTGPALPSRPPLPARRNTSTHSDELIGAPPKLPQRQGTTVAGVPPPPPLATHPSLAGQHSQFPATPATSVGMGAATIYPTDSSASASTSALLGERKALGASKLLPPPTRTIALGDKLPPARKDEPADDSDMDSGEDDDEGASTSKTSIVMDPDTTRVSRRPPFLLARTGGLSGNFESYGCIGRPEWSPRIVAPGECVFTNNWIVVALEGGHGSGVAIYDIGYSLDRPRFLVSTKQVGVKDGKVTAMEVRGSGVTLSSPSLTSPTDAKGKGKQLERGCFVWIGTKDGHLVEIDCRTGDITGVKHSAHIHPIVHIFRHGASMVSVDDSGKVLIFSPPPDSSTEAIETGEVRLLLTTPRVMRITDKLDFCILLGGCLWTGARSEQHTHGTGPAGKTPIIRVYDVFTPGSIGKSVMPYQHVGAATCAAILPTRPGYVYVGHEEGYITIWDVGGGPLSKSEFSEDNKTGSYAQPHCVELLKLQVNDVLALQGVNNRLWVGNRAGYITVYDVGVNPWFATNSWPAHMGLPVGKIMVDPWGIERLGRLGVVTVGRDNKIGLWDGLLAADWLDNKLVYAEAEYSRLRDLKVLMVSWNCDASKPDALLSAGGEANLNFLSDVLRSVDSPDIITFGFQEIIDLESRKLAAKTVVYGRNNETSSKKKDGPYVKGSLWEYKDTDEAAGSNSNSLGLWDKVSSVYRKWYDQLVLAVRLAMPPDQPYSVVYTQSMVGLFSCIFVKQAERSSVRNLGVTSIKRGMGGRYGNKGAIVLRFVFQDTSICFLNCHLAAGQSATRSRNNDIAGILESQQVFNPAHEPLAFLGGGDGSMIMDHEIVFINGDLNYRIDLPRKNIIASVRAGDLDSLLPHDQLRKNMRDNRGCRFRAFTEGPLKFAPTYKYDRRSNEYDSSEKSRAPAWCDRILWRSKVPERVQQLFYKRHEVNVSDHRPISSAFTIQVKTVKEDARQKVKAEIQMKWIETQRNLLAAARDFYVSHMMM</sequence>
<proteinExistence type="predicted"/>
<gene>
    <name evidence="3" type="ORF">D9758_004673</name>
</gene>
<feature type="compositionally biased region" description="Low complexity" evidence="1">
    <location>
        <begin position="277"/>
        <end position="303"/>
    </location>
</feature>
<dbReference type="InterPro" id="IPR001680">
    <property type="entry name" value="WD40_rpt"/>
</dbReference>
<dbReference type="Gene3D" id="2.130.10.10">
    <property type="entry name" value="YVTN repeat-like/Quinoprotein amine dehydrogenase"/>
    <property type="match status" value="1"/>
</dbReference>
<feature type="region of interest" description="Disordered" evidence="1">
    <location>
        <begin position="211"/>
        <end position="447"/>
    </location>
</feature>
<feature type="compositionally biased region" description="Low complexity" evidence="1">
    <location>
        <begin position="319"/>
        <end position="341"/>
    </location>
</feature>
<dbReference type="InterPro" id="IPR015943">
    <property type="entry name" value="WD40/YVTN_repeat-like_dom_sf"/>
</dbReference>
<feature type="compositionally biased region" description="Polar residues" evidence="1">
    <location>
        <begin position="84"/>
        <end position="104"/>
    </location>
</feature>
<evidence type="ECO:0000259" key="2">
    <source>
        <dbReference type="SMART" id="SM00128"/>
    </source>
</evidence>
<protein>
    <recommendedName>
        <fullName evidence="2">Inositol polyphosphate-related phosphatase domain-containing protein</fullName>
    </recommendedName>
</protein>
<dbReference type="InterPro" id="IPR046985">
    <property type="entry name" value="IP5"/>
</dbReference>
<dbReference type="Proteomes" id="UP000559256">
    <property type="component" value="Unassembled WGS sequence"/>
</dbReference>
<dbReference type="PANTHER" id="PTHR11200:SF240">
    <property type="entry name" value="INOSITOL POLYPHOSPHATE 5-PHOSPHATASE C9G1.10C-RELATED"/>
    <property type="match status" value="1"/>
</dbReference>
<feature type="compositionally biased region" description="Low complexity" evidence="1">
    <location>
        <begin position="119"/>
        <end position="154"/>
    </location>
</feature>
<evidence type="ECO:0000313" key="3">
    <source>
        <dbReference type="EMBL" id="KAF5374335.1"/>
    </source>
</evidence>
<dbReference type="Gene3D" id="3.60.10.10">
    <property type="entry name" value="Endonuclease/exonuclease/phosphatase"/>
    <property type="match status" value="1"/>
</dbReference>
<feature type="compositionally biased region" description="Polar residues" evidence="1">
    <location>
        <begin position="431"/>
        <end position="442"/>
    </location>
</feature>
<dbReference type="Pfam" id="PF22669">
    <property type="entry name" value="Exo_endo_phos2"/>
    <property type="match status" value="1"/>
</dbReference>
<dbReference type="GO" id="GO:0046856">
    <property type="term" value="P:phosphatidylinositol dephosphorylation"/>
    <property type="evidence" value="ECO:0007669"/>
    <property type="project" value="InterPro"/>
</dbReference>
<feature type="compositionally biased region" description="Low complexity" evidence="1">
    <location>
        <begin position="58"/>
        <end position="75"/>
    </location>
</feature>
<feature type="compositionally biased region" description="Pro residues" evidence="1">
    <location>
        <begin position="232"/>
        <end position="243"/>
    </location>
</feature>
<feature type="region of interest" description="Disordered" evidence="1">
    <location>
        <begin position="472"/>
        <end position="528"/>
    </location>
</feature>
<evidence type="ECO:0000313" key="4">
    <source>
        <dbReference type="Proteomes" id="UP000559256"/>
    </source>
</evidence>
<name>A0A8H5H0G4_9AGAR</name>
<dbReference type="GO" id="GO:0004439">
    <property type="term" value="F:phosphatidylinositol-4,5-bisphosphate 5-phosphatase activity"/>
    <property type="evidence" value="ECO:0007669"/>
    <property type="project" value="TreeGrafter"/>
</dbReference>
<dbReference type="SUPFAM" id="SSF56219">
    <property type="entry name" value="DNase I-like"/>
    <property type="match status" value="1"/>
</dbReference>
<dbReference type="InterPro" id="IPR036322">
    <property type="entry name" value="WD40_repeat_dom_sf"/>
</dbReference>
<feature type="region of interest" description="Disordered" evidence="1">
    <location>
        <begin position="58"/>
        <end position="154"/>
    </location>
</feature>
<dbReference type="OrthoDB" id="2248459at2759"/>
<feature type="compositionally biased region" description="Acidic residues" evidence="1">
    <location>
        <begin position="499"/>
        <end position="514"/>
    </location>
</feature>
<dbReference type="InterPro" id="IPR000300">
    <property type="entry name" value="IPPc"/>
</dbReference>